<dbReference type="EMBL" id="QJJU01000001">
    <property type="protein sequence ID" value="PXX12996.1"/>
    <property type="molecule type" value="Genomic_DNA"/>
</dbReference>
<keyword evidence="3" id="KW-1185">Reference proteome</keyword>
<protein>
    <submittedName>
        <fullName evidence="2">Uncharacterized protein</fullName>
    </submittedName>
</protein>
<accession>A0A318HRD3</accession>
<dbReference type="Proteomes" id="UP000247781">
    <property type="component" value="Unassembled WGS sequence"/>
</dbReference>
<dbReference type="AlphaFoldDB" id="A0A318HRD3"/>
<sequence length="184" mass="18365">MGSAKHSMCALEDSCRYLGVALAALALTACSGGAGSSDATSTSPASTTSPQATVTTTVTAPPTSQAARTEKWIDLQVGECLADPPPTDPGVVTVSVVDCAVAHAAEVYQRVDVGVDAAIADVADRECGAGLTRYTGQAVGGGPLVVTYLIDSNQDRTSANPLPSTVICVLAASNGGPLTGSARR</sequence>
<evidence type="ECO:0000313" key="2">
    <source>
        <dbReference type="EMBL" id="PXX12996.1"/>
    </source>
</evidence>
<dbReference type="PROSITE" id="PS51257">
    <property type="entry name" value="PROKAR_LIPOPROTEIN"/>
    <property type="match status" value="1"/>
</dbReference>
<reference evidence="3" key="1">
    <citation type="submission" date="2018-05" db="EMBL/GenBank/DDBJ databases">
        <authorList>
            <person name="Deangelis K."/>
            <person name="Huntemann M."/>
            <person name="Clum A."/>
            <person name="Pillay M."/>
            <person name="Palaniappan K."/>
            <person name="Varghese N."/>
            <person name="Mikhailova N."/>
            <person name="Stamatis D."/>
            <person name="Reddy T."/>
            <person name="Daum C."/>
            <person name="Shapiro N."/>
            <person name="Ivanova N."/>
            <person name="Kyrpides N."/>
            <person name="Woyke T."/>
        </authorList>
    </citation>
    <scope>NUCLEOTIDE SEQUENCE [LARGE SCALE GENOMIC DNA]</scope>
    <source>
        <strain evidence="3">GAS496</strain>
    </source>
</reference>
<name>A0A318HRD3_9MYCO</name>
<reference evidence="2 3" key="2">
    <citation type="submission" date="2018-06" db="EMBL/GenBank/DDBJ databases">
        <title>Sequencing of bacterial isolates from soil warming experiment in Harvard Forest, Massachusetts, USA.</title>
        <authorList>
            <person name="Deangelis K.PhD."/>
        </authorList>
    </citation>
    <scope>NUCLEOTIDE SEQUENCE [LARGE SCALE GENOMIC DNA]</scope>
    <source>
        <strain evidence="2 3">GAS496</strain>
    </source>
</reference>
<proteinExistence type="predicted"/>
<comment type="caution">
    <text evidence="2">The sequence shown here is derived from an EMBL/GenBank/DDBJ whole genome shotgun (WGS) entry which is preliminary data.</text>
</comment>
<feature type="region of interest" description="Disordered" evidence="1">
    <location>
        <begin position="35"/>
        <end position="67"/>
    </location>
</feature>
<evidence type="ECO:0000313" key="3">
    <source>
        <dbReference type="Proteomes" id="UP000247781"/>
    </source>
</evidence>
<evidence type="ECO:0000256" key="1">
    <source>
        <dbReference type="SAM" id="MobiDB-lite"/>
    </source>
</evidence>
<organism evidence="2 3">
    <name type="scientific">Mycolicibacterium moriokaense</name>
    <dbReference type="NCBI Taxonomy" id="39691"/>
    <lineage>
        <taxon>Bacteria</taxon>
        <taxon>Bacillati</taxon>
        <taxon>Actinomycetota</taxon>
        <taxon>Actinomycetes</taxon>
        <taxon>Mycobacteriales</taxon>
        <taxon>Mycobacteriaceae</taxon>
        <taxon>Mycolicibacterium</taxon>
    </lineage>
</organism>
<gene>
    <name evidence="2" type="ORF">C8E89_101144</name>
</gene>